<dbReference type="GO" id="GO:0003723">
    <property type="term" value="F:RNA binding"/>
    <property type="evidence" value="ECO:0007669"/>
    <property type="project" value="InterPro"/>
</dbReference>
<dbReference type="Proteomes" id="UP000186922">
    <property type="component" value="Unassembled WGS sequence"/>
</dbReference>
<organism evidence="1 2">
    <name type="scientific">Ramazzottius varieornatus</name>
    <name type="common">Water bear</name>
    <name type="synonym">Tardigrade</name>
    <dbReference type="NCBI Taxonomy" id="947166"/>
    <lineage>
        <taxon>Eukaryota</taxon>
        <taxon>Metazoa</taxon>
        <taxon>Ecdysozoa</taxon>
        <taxon>Tardigrada</taxon>
        <taxon>Eutardigrada</taxon>
        <taxon>Parachela</taxon>
        <taxon>Hypsibioidea</taxon>
        <taxon>Ramazzottiidae</taxon>
        <taxon>Ramazzottius</taxon>
    </lineage>
</organism>
<protein>
    <recommendedName>
        <fullName evidence="3">K Homology domain-containing protein</fullName>
    </recommendedName>
</protein>
<evidence type="ECO:0000313" key="2">
    <source>
        <dbReference type="Proteomes" id="UP000186922"/>
    </source>
</evidence>
<reference evidence="1 2" key="1">
    <citation type="journal article" date="2016" name="Nat. Commun.">
        <title>Extremotolerant tardigrade genome and improved radiotolerance of human cultured cells by tardigrade-unique protein.</title>
        <authorList>
            <person name="Hashimoto T."/>
            <person name="Horikawa D.D."/>
            <person name="Saito Y."/>
            <person name="Kuwahara H."/>
            <person name="Kozuka-Hata H."/>
            <person name="Shin-I T."/>
            <person name="Minakuchi Y."/>
            <person name="Ohishi K."/>
            <person name="Motoyama A."/>
            <person name="Aizu T."/>
            <person name="Enomoto A."/>
            <person name="Kondo K."/>
            <person name="Tanaka S."/>
            <person name="Hara Y."/>
            <person name="Koshikawa S."/>
            <person name="Sagara H."/>
            <person name="Miura T."/>
            <person name="Yokobori S."/>
            <person name="Miyagawa K."/>
            <person name="Suzuki Y."/>
            <person name="Kubo T."/>
            <person name="Oyama M."/>
            <person name="Kohara Y."/>
            <person name="Fujiyama A."/>
            <person name="Arakawa K."/>
            <person name="Katayama T."/>
            <person name="Toyoda A."/>
            <person name="Kunieda T."/>
        </authorList>
    </citation>
    <scope>NUCLEOTIDE SEQUENCE [LARGE SCALE GENOMIC DNA]</scope>
    <source>
        <strain evidence="1 2">YOKOZUNA-1</strain>
    </source>
</reference>
<accession>A0A1D1UTF7</accession>
<dbReference type="EMBL" id="BDGG01000002">
    <property type="protein sequence ID" value="GAU92964.1"/>
    <property type="molecule type" value="Genomic_DNA"/>
</dbReference>
<dbReference type="InterPro" id="IPR036612">
    <property type="entry name" value="KH_dom_type_1_sf"/>
</dbReference>
<evidence type="ECO:0008006" key="3">
    <source>
        <dbReference type="Google" id="ProtNLM"/>
    </source>
</evidence>
<proteinExistence type="predicted"/>
<dbReference type="SUPFAM" id="SSF54791">
    <property type="entry name" value="Eukaryotic type KH-domain (KH-domain type I)"/>
    <property type="match status" value="1"/>
</dbReference>
<dbReference type="AlphaFoldDB" id="A0A1D1UTF7"/>
<keyword evidence="2" id="KW-1185">Reference proteome</keyword>
<name>A0A1D1UTF7_RAMVA</name>
<comment type="caution">
    <text evidence="1">The sequence shown here is derived from an EMBL/GenBank/DDBJ whole genome shotgun (WGS) entry which is preliminary data.</text>
</comment>
<gene>
    <name evidence="1" type="primary">RvY_04974-1</name>
    <name evidence="1" type="synonym">RvY_04974.1</name>
    <name evidence="1" type="ORF">RvY_04974</name>
</gene>
<dbReference type="OrthoDB" id="271862at2759"/>
<sequence>MKENGEMRVFLRGPQSPRTLLGVRTICKMFSASLQEEHQVTQSICVHPNSQSSMWVFCDGERWLKMLSRVTGVQIAFPNPRGNNGDKQIVTISGSVHGMAVAWFVLMSMMPVALRLNIPPHLDEPSLRALHPHITKDLHVNFLAPRSVPASEEQEDLNLAFNNYSVQKRAPMKEVKTEKEVKTVKEVKMENLPESDLKITLREDNLEKPRMGSIETSTGSGSRLDPDCHDYQNYDGSCDDFPGQVRTYIVGPVPRIFARVDSAKGDRRTYALEHVY</sequence>
<evidence type="ECO:0000313" key="1">
    <source>
        <dbReference type="EMBL" id="GAU92964.1"/>
    </source>
</evidence>